<keyword evidence="3" id="KW-0732">Signal</keyword>
<proteinExistence type="predicted"/>
<feature type="chain" id="PRO_5047186406" evidence="3">
    <location>
        <begin position="32"/>
        <end position="619"/>
    </location>
</feature>
<comment type="caution">
    <text evidence="5">The sequence shown here is derived from an EMBL/GenBank/DDBJ whole genome shotgun (WGS) entry which is preliminary data.</text>
</comment>
<feature type="compositionally biased region" description="Acidic residues" evidence="1">
    <location>
        <begin position="447"/>
        <end position="497"/>
    </location>
</feature>
<accession>A0ABW1UED3</accession>
<feature type="compositionally biased region" description="Acidic residues" evidence="1">
    <location>
        <begin position="418"/>
        <end position="437"/>
    </location>
</feature>
<keyword evidence="2" id="KW-0812">Transmembrane</keyword>
<evidence type="ECO:0000256" key="2">
    <source>
        <dbReference type="SAM" id="Phobius"/>
    </source>
</evidence>
<feature type="region of interest" description="Disordered" evidence="1">
    <location>
        <begin position="412"/>
        <end position="520"/>
    </location>
</feature>
<protein>
    <submittedName>
        <fullName evidence="5">Collagen-binding domain-containing protein</fullName>
    </submittedName>
</protein>
<feature type="compositionally biased region" description="Acidic residues" evidence="1">
    <location>
        <begin position="83"/>
        <end position="92"/>
    </location>
</feature>
<reference evidence="6" key="1">
    <citation type="journal article" date="2019" name="Int. J. Syst. Evol. Microbiol.">
        <title>The Global Catalogue of Microorganisms (GCM) 10K type strain sequencing project: providing services to taxonomists for standard genome sequencing and annotation.</title>
        <authorList>
            <consortium name="The Broad Institute Genomics Platform"/>
            <consortium name="The Broad Institute Genome Sequencing Center for Infectious Disease"/>
            <person name="Wu L."/>
            <person name="Ma J."/>
        </authorList>
    </citation>
    <scope>NUCLEOTIDE SEQUENCE [LARGE SCALE GENOMIC DNA]</scope>
    <source>
        <strain evidence="6">CCM 8934</strain>
    </source>
</reference>
<gene>
    <name evidence="5" type="ORF">ACFQH1_04030</name>
</gene>
<evidence type="ECO:0000259" key="4">
    <source>
        <dbReference type="Pfam" id="PF20597"/>
    </source>
</evidence>
<dbReference type="EMBL" id="JBHSSB010000014">
    <property type="protein sequence ID" value="MFC6294365.1"/>
    <property type="molecule type" value="Genomic_DNA"/>
</dbReference>
<dbReference type="Pfam" id="PF20597">
    <property type="entry name" value="pAdhesive_15"/>
    <property type="match status" value="1"/>
</dbReference>
<dbReference type="InterPro" id="IPR026588">
    <property type="entry name" value="Choice_anch_A"/>
</dbReference>
<keyword evidence="2" id="KW-1133">Transmembrane helix</keyword>
<keyword evidence="6" id="KW-1185">Reference proteome</keyword>
<feature type="signal peptide" evidence="3">
    <location>
        <begin position="1"/>
        <end position="31"/>
    </location>
</feature>
<keyword evidence="5" id="KW-0176">Collagen</keyword>
<evidence type="ECO:0000256" key="3">
    <source>
        <dbReference type="SAM" id="SignalP"/>
    </source>
</evidence>
<dbReference type="PANTHER" id="PTHR34403">
    <property type="entry name" value="TOL-PAL SYSTEM PROTEIN TOLA"/>
    <property type="match status" value="1"/>
</dbReference>
<name>A0ABW1UED3_9LACO</name>
<sequence length="619" mass="68392">MKTRGGKTTWLKLRKTWLLIMATLAIIGSIALNTHDATVADTTEQSVVVPDQRPDTEDTTNDESTTPDQQPTEDETTPPAENSDAEDTTIEDEQTNQVFATEASDDEIPDGGTVYDDHPNVQNILGIASKFHIFAFEAELGVHTAGNVAVGNIACITDFGTTNKLELIDRDINYIQSITKIHEGSFVSAGEIRSNKVIFGEGIAIDRSNPQRVKVNDVDINHLLADEVYQDRNGQTYINFNDEFAKLTERNILISKMTPQRTYTKTDFPDINQRVIDITDFTPDENDRIIINLAADQLTMAQKLTIKGLSTTPNGKTVIINVDIGGQHNFNSTSPIEIIYEDGTTRGNKDDDYGDNHLLWNFHANQQTYAGTLAFDGMFSGSVLAPAAVLVAKKNMDGNLIAKRVEIHAESHRWDLQDNSEEGLVEPEPEEEPDPGIEPEPGPNPEPEPEPGPDPEPDPEPEPEPEPDPEPEPEPDPDPDPDPEPEPEPEKEDPEPDPEPKEVVETDQPTEVDDPETSTELETELDTALALPEPKRTTAVKRVLRKIDSAIVQAKKASAPVQATKLTTLRTRGLAVLHTGRLPQTDERHTEVLTTIGLGMLVMILITGSKMIKRYRKRS</sequence>
<feature type="transmembrane region" description="Helical" evidence="2">
    <location>
        <begin position="592"/>
        <end position="612"/>
    </location>
</feature>
<evidence type="ECO:0000313" key="6">
    <source>
        <dbReference type="Proteomes" id="UP001596227"/>
    </source>
</evidence>
<feature type="region of interest" description="Disordered" evidence="1">
    <location>
        <begin position="42"/>
        <end position="92"/>
    </location>
</feature>
<organism evidence="5 6">
    <name type="scientific">Lactiplantibacillus daoliensis</name>
    <dbReference type="NCBI Taxonomy" id="2559916"/>
    <lineage>
        <taxon>Bacteria</taxon>
        <taxon>Bacillati</taxon>
        <taxon>Bacillota</taxon>
        <taxon>Bacilli</taxon>
        <taxon>Lactobacillales</taxon>
        <taxon>Lactobacillaceae</taxon>
        <taxon>Lactiplantibacillus</taxon>
    </lineage>
</organism>
<feature type="compositionally biased region" description="Acidic residues" evidence="1">
    <location>
        <begin position="508"/>
        <end position="520"/>
    </location>
</feature>
<dbReference type="NCBIfam" id="TIGR04215">
    <property type="entry name" value="choice_anch_A"/>
    <property type="match status" value="1"/>
</dbReference>
<keyword evidence="2" id="KW-0472">Membrane</keyword>
<feature type="domain" description="Choice-of-anchor A" evidence="4">
    <location>
        <begin position="125"/>
        <end position="412"/>
    </location>
</feature>
<dbReference type="InterPro" id="IPR050972">
    <property type="entry name" value="SDr-like"/>
</dbReference>
<dbReference type="PANTHER" id="PTHR34403:SF14">
    <property type="entry name" value="OS05G0225800 PROTEIN"/>
    <property type="match status" value="1"/>
</dbReference>
<dbReference type="Proteomes" id="UP001596227">
    <property type="component" value="Unassembled WGS sequence"/>
</dbReference>
<dbReference type="RefSeq" id="WP_137606109.1">
    <property type="nucleotide sequence ID" value="NZ_BJDH01000001.1"/>
</dbReference>
<evidence type="ECO:0000256" key="1">
    <source>
        <dbReference type="SAM" id="MobiDB-lite"/>
    </source>
</evidence>
<evidence type="ECO:0000313" key="5">
    <source>
        <dbReference type="EMBL" id="MFC6294365.1"/>
    </source>
</evidence>